<dbReference type="AlphaFoldDB" id="A0A9E6REP6"/>
<keyword evidence="9" id="KW-1185">Reference proteome</keyword>
<evidence type="ECO:0000259" key="7">
    <source>
        <dbReference type="SMART" id="SM00849"/>
    </source>
</evidence>
<evidence type="ECO:0000256" key="3">
    <source>
        <dbReference type="ARBA" id="ARBA00022801"/>
    </source>
</evidence>
<reference evidence="8" key="1">
    <citation type="submission" date="2021-08" db="EMBL/GenBank/DDBJ databases">
        <authorList>
            <person name="Zhang H."/>
            <person name="Xu M."/>
            <person name="Yu Z."/>
            <person name="Yang L."/>
            <person name="Cai Y."/>
        </authorList>
    </citation>
    <scope>NUCLEOTIDE SEQUENCE</scope>
    <source>
        <strain evidence="8">CHL1</strain>
    </source>
</reference>
<dbReference type="RefSeq" id="WP_261402954.1">
    <property type="nucleotide sequence ID" value="NZ_CP081869.1"/>
</dbReference>
<dbReference type="InterPro" id="IPR011108">
    <property type="entry name" value="RMMBL"/>
</dbReference>
<keyword evidence="3" id="KW-0378">Hydrolase</keyword>
<dbReference type="GO" id="GO:0003723">
    <property type="term" value="F:RNA binding"/>
    <property type="evidence" value="ECO:0007669"/>
    <property type="project" value="UniProtKB-KW"/>
</dbReference>
<keyword evidence="6" id="KW-0694">RNA-binding</keyword>
<keyword evidence="5" id="KW-0269">Exonuclease</keyword>
<dbReference type="InterPro" id="IPR041636">
    <property type="entry name" value="RNase_J_C"/>
</dbReference>
<dbReference type="Gene3D" id="3.40.50.10710">
    <property type="entry name" value="Metallo-hydrolase/oxidoreductase"/>
    <property type="match status" value="1"/>
</dbReference>
<dbReference type="EMBL" id="CP081869">
    <property type="protein sequence ID" value="QZN99840.1"/>
    <property type="molecule type" value="Genomic_DNA"/>
</dbReference>
<dbReference type="CDD" id="cd07714">
    <property type="entry name" value="RNaseJ_MBL-fold"/>
    <property type="match status" value="1"/>
</dbReference>
<keyword evidence="2" id="KW-0479">Metal-binding</keyword>
<dbReference type="Pfam" id="PF22505">
    <property type="entry name" value="RNase_J_b_CASP"/>
    <property type="match status" value="1"/>
</dbReference>
<evidence type="ECO:0000256" key="1">
    <source>
        <dbReference type="ARBA" id="ARBA00022722"/>
    </source>
</evidence>
<dbReference type="SUPFAM" id="SSF56281">
    <property type="entry name" value="Metallo-hydrolase/oxidoreductase"/>
    <property type="match status" value="1"/>
</dbReference>
<dbReference type="Pfam" id="PF12706">
    <property type="entry name" value="Lactamase_B_2"/>
    <property type="match status" value="1"/>
</dbReference>
<evidence type="ECO:0000313" key="8">
    <source>
        <dbReference type="EMBL" id="QZN99840.1"/>
    </source>
</evidence>
<dbReference type="InterPro" id="IPR036866">
    <property type="entry name" value="RibonucZ/Hydroxyglut_hydro"/>
</dbReference>
<dbReference type="KEGG" id="cmet:K6K41_24790"/>
<dbReference type="Pfam" id="PF07521">
    <property type="entry name" value="RMMBL"/>
    <property type="match status" value="1"/>
</dbReference>
<evidence type="ECO:0000256" key="4">
    <source>
        <dbReference type="ARBA" id="ARBA00022833"/>
    </source>
</evidence>
<dbReference type="InterPro" id="IPR042173">
    <property type="entry name" value="RNase_J_2"/>
</dbReference>
<gene>
    <name evidence="8" type="ORF">K6K41_24790</name>
</gene>
<name>A0A9E6REP6_9HYPH</name>
<feature type="domain" description="Metallo-beta-lactamase" evidence="7">
    <location>
        <begin position="19"/>
        <end position="219"/>
    </location>
</feature>
<keyword evidence="1" id="KW-0540">Nuclease</keyword>
<dbReference type="GO" id="GO:0004527">
    <property type="term" value="F:exonuclease activity"/>
    <property type="evidence" value="ECO:0007669"/>
    <property type="project" value="UniProtKB-KW"/>
</dbReference>
<evidence type="ECO:0000256" key="5">
    <source>
        <dbReference type="ARBA" id="ARBA00022839"/>
    </source>
</evidence>
<evidence type="ECO:0000313" key="9">
    <source>
        <dbReference type="Proteomes" id="UP000825701"/>
    </source>
</evidence>
<dbReference type="Proteomes" id="UP000825701">
    <property type="component" value="Chromosome"/>
</dbReference>
<accession>A0A9E6REP6</accession>
<dbReference type="GO" id="GO:0046872">
    <property type="term" value="F:metal ion binding"/>
    <property type="evidence" value="ECO:0007669"/>
    <property type="project" value="UniProtKB-KW"/>
</dbReference>
<sequence>MSMNDDLVFVPLGGVGEIGMNIGLYGYGRGSKRRWLMVDCGVIFGDPAITPGIDLILPDIRFAKGLRGAIEALVLTHAHEDHYGAVLDLWPELKCPVYATPFAAAMLEAKRASERDAPKVPVTEIAQGSSFKVGPFDVEFVPVAHSIPESSALAIRTPAGLVLHTGDWKIDPTPIIGLPTDEKRMRELGEEGVAAVVGDSTNALREGVSPSEMDVAATIAELVRTATGRVAVTTFASNVGRLRAVADAALAADRQVVLIGRAMKRAADVGRMLGYFEGIPEFLEPAAYGYLPRDKVVAMMTGSQGEPRAALARVAQGDHPEVTIARGDRVIFSSRAIPGNEKAVGRVMNGLIAGGAEVITDRTHLVHVSGHPRRGEIAMLYGWLKPDLVVPVHGEELHMHEHAAFAKEAGAKRVARVGDGQMIRLAGGPTEIVDEVATGRMLKDGKVLIQSTEQTIGERRKLAFAGVVSIAIAIDELGDVATDPEIRFTGLPARDDEGELMTVVLRDTVLDCLDGLPRPKRRDSGAVATAVERAVRGELNLVWGKKPVCHVSVLSV</sequence>
<dbReference type="SMART" id="SM00849">
    <property type="entry name" value="Lactamase_B"/>
    <property type="match status" value="1"/>
</dbReference>
<dbReference type="InterPro" id="IPR055132">
    <property type="entry name" value="RNase_J_b_CASP"/>
</dbReference>
<dbReference type="Gene3D" id="3.10.20.580">
    <property type="match status" value="1"/>
</dbReference>
<proteinExistence type="predicted"/>
<keyword evidence="4" id="KW-0862">Zinc</keyword>
<organism evidence="8 9">
    <name type="scientific">Chenggangzhangella methanolivorans</name>
    <dbReference type="NCBI Taxonomy" id="1437009"/>
    <lineage>
        <taxon>Bacteria</taxon>
        <taxon>Pseudomonadati</taxon>
        <taxon>Pseudomonadota</taxon>
        <taxon>Alphaproteobacteria</taxon>
        <taxon>Hyphomicrobiales</taxon>
        <taxon>Methylopilaceae</taxon>
        <taxon>Chenggangzhangella</taxon>
    </lineage>
</organism>
<dbReference type="Gene3D" id="3.60.15.10">
    <property type="entry name" value="Ribonuclease Z/Hydroxyacylglutathione hydrolase-like"/>
    <property type="match status" value="1"/>
</dbReference>
<protein>
    <submittedName>
        <fullName evidence="8">Ribonuclease J</fullName>
    </submittedName>
</protein>
<evidence type="ECO:0000256" key="2">
    <source>
        <dbReference type="ARBA" id="ARBA00022723"/>
    </source>
</evidence>
<dbReference type="PANTHER" id="PTHR43694:SF1">
    <property type="entry name" value="RIBONUCLEASE J"/>
    <property type="match status" value="1"/>
</dbReference>
<dbReference type="Pfam" id="PF17770">
    <property type="entry name" value="RNase_J_C"/>
    <property type="match status" value="1"/>
</dbReference>
<dbReference type="InterPro" id="IPR001279">
    <property type="entry name" value="Metallo-B-lactamas"/>
</dbReference>
<dbReference type="PANTHER" id="PTHR43694">
    <property type="entry name" value="RIBONUCLEASE J"/>
    <property type="match status" value="1"/>
</dbReference>
<evidence type="ECO:0000256" key="6">
    <source>
        <dbReference type="ARBA" id="ARBA00022884"/>
    </source>
</evidence>